<name>A0A1F5ZWG2_9BACT</name>
<feature type="binding site" evidence="6">
    <location>
        <position position="6"/>
    </location>
    <ligand>
        <name>L-histidine</name>
        <dbReference type="ChEBI" id="CHEBI:57595"/>
    </ligand>
</feature>
<evidence type="ECO:0000256" key="1">
    <source>
        <dbReference type="ARBA" id="ARBA00008226"/>
    </source>
</evidence>
<dbReference type="EMBL" id="MFJL01000009">
    <property type="protein sequence ID" value="OGG16684.1"/>
    <property type="molecule type" value="Genomic_DNA"/>
</dbReference>
<dbReference type="Pfam" id="PF03129">
    <property type="entry name" value="HGTP_anticodon"/>
    <property type="match status" value="1"/>
</dbReference>
<evidence type="ECO:0000256" key="6">
    <source>
        <dbReference type="PIRSR" id="PIRSR001549-1"/>
    </source>
</evidence>
<organism evidence="8 9">
    <name type="scientific">Candidatus Gottesmanbacteria bacterium RIFCSPHIGHO2_02_FULL_39_11</name>
    <dbReference type="NCBI Taxonomy" id="1798382"/>
    <lineage>
        <taxon>Bacteria</taxon>
        <taxon>Candidatus Gottesmaniibacteriota</taxon>
    </lineage>
</organism>
<dbReference type="GO" id="GO:0004821">
    <property type="term" value="F:histidine-tRNA ligase activity"/>
    <property type="evidence" value="ECO:0007669"/>
    <property type="project" value="UniProtKB-EC"/>
</dbReference>
<feature type="binding site" evidence="6">
    <location>
        <position position="20"/>
    </location>
    <ligand>
        <name>L-histidine</name>
        <dbReference type="ChEBI" id="CHEBI:57595"/>
    </ligand>
</feature>
<protein>
    <recommendedName>
        <fullName evidence="2">histidine--tRNA ligase</fullName>
        <ecNumber evidence="2">6.1.1.21</ecNumber>
    </recommendedName>
</protein>
<evidence type="ECO:0000256" key="3">
    <source>
        <dbReference type="ARBA" id="ARBA00022741"/>
    </source>
</evidence>
<keyword evidence="4" id="KW-0030">Aminoacyl-tRNA synthetase</keyword>
<gene>
    <name evidence="8" type="ORF">A3D77_02890</name>
</gene>
<dbReference type="Proteomes" id="UP000176923">
    <property type="component" value="Unassembled WGS sequence"/>
</dbReference>
<evidence type="ECO:0000256" key="5">
    <source>
        <dbReference type="ARBA" id="ARBA00047639"/>
    </source>
</evidence>
<comment type="caution">
    <text evidence="8">The sequence shown here is derived from an EMBL/GenBank/DDBJ whole genome shotgun (WGS) entry which is preliminary data.</text>
</comment>
<evidence type="ECO:0000256" key="2">
    <source>
        <dbReference type="ARBA" id="ARBA00012815"/>
    </source>
</evidence>
<dbReference type="PANTHER" id="PTHR11476">
    <property type="entry name" value="HISTIDYL-TRNA SYNTHETASE"/>
    <property type="match status" value="1"/>
</dbReference>
<feature type="domain" description="Aminoacyl-transfer RNA synthetases class-II family profile" evidence="7">
    <location>
        <begin position="1"/>
        <end position="215"/>
    </location>
</feature>
<feature type="binding site" evidence="6">
    <location>
        <position position="141"/>
    </location>
    <ligand>
        <name>L-histidine</name>
        <dbReference type="ChEBI" id="CHEBI:57595"/>
    </ligand>
</feature>
<dbReference type="InterPro" id="IPR045864">
    <property type="entry name" value="aa-tRNA-synth_II/BPL/LPL"/>
</dbReference>
<dbReference type="InterPro" id="IPR004516">
    <property type="entry name" value="HisRS/HisZ"/>
</dbReference>
<dbReference type="GO" id="GO:0006418">
    <property type="term" value="P:tRNA aminoacylation for protein translation"/>
    <property type="evidence" value="ECO:0007669"/>
    <property type="project" value="UniProtKB-ARBA"/>
</dbReference>
<sequence>IQPVWRAEKPQKGRFREFLQCDLDIAGSSSTLADAEILLTSFNALKELGFSDVQILINDRTIFDKLNLSKKQIIILDKLEKIGVEKVILELSELGTKDALMVLNDLRNASPTPRLLKIFNHLTDSGLTQNRDFIFQSTLARGLDYYTSTIFEIKISNYSAGSVAGGGRYDNLMNQFIQEDVPSVGIAFGFDRIIEAMEENHLLMGNKTNTQVLISSLDNTSVSYSYKIADVLRKESISCEIYLDPDVKLEKKIKFADKKGIPYVVILGSEEEKTNTVTLKTLKNRTQIRIPIHELARDLQDS</sequence>
<feature type="non-terminal residue" evidence="8">
    <location>
        <position position="1"/>
    </location>
</feature>
<evidence type="ECO:0000256" key="4">
    <source>
        <dbReference type="ARBA" id="ARBA00023146"/>
    </source>
</evidence>
<dbReference type="InterPro" id="IPR036621">
    <property type="entry name" value="Anticodon-bd_dom_sf"/>
</dbReference>
<dbReference type="PANTHER" id="PTHR11476:SF7">
    <property type="entry name" value="HISTIDINE--TRNA LIGASE"/>
    <property type="match status" value="1"/>
</dbReference>
<evidence type="ECO:0000259" key="7">
    <source>
        <dbReference type="PROSITE" id="PS50862"/>
    </source>
</evidence>
<evidence type="ECO:0000313" key="9">
    <source>
        <dbReference type="Proteomes" id="UP000176923"/>
    </source>
</evidence>
<dbReference type="InterPro" id="IPR004154">
    <property type="entry name" value="Anticodon-bd"/>
</dbReference>
<dbReference type="SUPFAM" id="SSF52954">
    <property type="entry name" value="Class II aaRS ABD-related"/>
    <property type="match status" value="1"/>
</dbReference>
<dbReference type="STRING" id="1798382.A3D77_02890"/>
<dbReference type="AlphaFoldDB" id="A0A1F5ZWG2"/>
<keyword evidence="3" id="KW-0547">Nucleotide-binding</keyword>
<dbReference type="GO" id="GO:0000166">
    <property type="term" value="F:nucleotide binding"/>
    <property type="evidence" value="ECO:0007669"/>
    <property type="project" value="UniProtKB-KW"/>
</dbReference>
<feature type="binding site" evidence="6">
    <location>
        <position position="24"/>
    </location>
    <ligand>
        <name>L-histidine</name>
        <dbReference type="ChEBI" id="CHEBI:57595"/>
    </ligand>
</feature>
<dbReference type="EC" id="6.1.1.21" evidence="2"/>
<comment type="catalytic activity">
    <reaction evidence="5">
        <text>tRNA(His) + L-histidine + ATP = L-histidyl-tRNA(His) + AMP + diphosphate + H(+)</text>
        <dbReference type="Rhea" id="RHEA:17313"/>
        <dbReference type="Rhea" id="RHEA-COMP:9665"/>
        <dbReference type="Rhea" id="RHEA-COMP:9689"/>
        <dbReference type="ChEBI" id="CHEBI:15378"/>
        <dbReference type="ChEBI" id="CHEBI:30616"/>
        <dbReference type="ChEBI" id="CHEBI:33019"/>
        <dbReference type="ChEBI" id="CHEBI:57595"/>
        <dbReference type="ChEBI" id="CHEBI:78442"/>
        <dbReference type="ChEBI" id="CHEBI:78527"/>
        <dbReference type="ChEBI" id="CHEBI:456215"/>
        <dbReference type="EC" id="6.1.1.21"/>
    </reaction>
</comment>
<dbReference type="InterPro" id="IPR006195">
    <property type="entry name" value="aa-tRNA-synth_II"/>
</dbReference>
<dbReference type="CDD" id="cd00773">
    <property type="entry name" value="HisRS-like_core"/>
    <property type="match status" value="1"/>
</dbReference>
<dbReference type="SUPFAM" id="SSF55681">
    <property type="entry name" value="Class II aaRS and biotin synthetases"/>
    <property type="match status" value="1"/>
</dbReference>
<accession>A0A1F5ZWG2</accession>
<feature type="binding site" evidence="6">
    <location>
        <begin position="145"/>
        <end position="146"/>
    </location>
    <ligand>
        <name>L-histidine</name>
        <dbReference type="ChEBI" id="CHEBI:57595"/>
    </ligand>
</feature>
<dbReference type="PIRSF" id="PIRSF001549">
    <property type="entry name" value="His-tRNA_synth"/>
    <property type="match status" value="1"/>
</dbReference>
<reference evidence="8 9" key="1">
    <citation type="journal article" date="2016" name="Nat. Commun.">
        <title>Thousands of microbial genomes shed light on interconnected biogeochemical processes in an aquifer system.</title>
        <authorList>
            <person name="Anantharaman K."/>
            <person name="Brown C.T."/>
            <person name="Hug L.A."/>
            <person name="Sharon I."/>
            <person name="Castelle C.J."/>
            <person name="Probst A.J."/>
            <person name="Thomas B.C."/>
            <person name="Singh A."/>
            <person name="Wilkins M.J."/>
            <person name="Karaoz U."/>
            <person name="Brodie E.L."/>
            <person name="Williams K.H."/>
            <person name="Hubbard S.S."/>
            <person name="Banfield J.F."/>
        </authorList>
    </citation>
    <scope>NUCLEOTIDE SEQUENCE [LARGE SCALE GENOMIC DNA]</scope>
</reference>
<dbReference type="GO" id="GO:0005737">
    <property type="term" value="C:cytoplasm"/>
    <property type="evidence" value="ECO:0007669"/>
    <property type="project" value="InterPro"/>
</dbReference>
<evidence type="ECO:0000313" key="8">
    <source>
        <dbReference type="EMBL" id="OGG16684.1"/>
    </source>
</evidence>
<proteinExistence type="inferred from homology"/>
<dbReference type="Gene3D" id="3.30.930.10">
    <property type="entry name" value="Bira Bifunctional Protein, Domain 2"/>
    <property type="match status" value="1"/>
</dbReference>
<dbReference type="Gene3D" id="3.40.50.800">
    <property type="entry name" value="Anticodon-binding domain"/>
    <property type="match status" value="1"/>
</dbReference>
<dbReference type="Pfam" id="PF13393">
    <property type="entry name" value="tRNA-synt_His"/>
    <property type="match status" value="1"/>
</dbReference>
<dbReference type="InterPro" id="IPR041715">
    <property type="entry name" value="HisRS-like_core"/>
</dbReference>
<keyword evidence="4" id="KW-0436">Ligase</keyword>
<dbReference type="PROSITE" id="PS50862">
    <property type="entry name" value="AA_TRNA_LIGASE_II"/>
    <property type="match status" value="1"/>
</dbReference>
<comment type="similarity">
    <text evidence="1">Belongs to the class-II aminoacyl-tRNA synthetase family.</text>
</comment>